<dbReference type="KEGG" id="phon:BH719_04180"/>
<dbReference type="EMBL" id="CP017298">
    <property type="protein sequence ID" value="AOS47152.1"/>
    <property type="molecule type" value="Genomic_DNA"/>
</dbReference>
<keyword evidence="2" id="KW-1185">Reference proteome</keyword>
<sequence length="61" mass="6418">MNTGDPNRIIELIAATETLANAWQTMLASNTDGLAPAAVQTASTDLILHLGKVALRVQGCR</sequence>
<proteinExistence type="predicted"/>
<reference evidence="1 2" key="1">
    <citation type="submission" date="2016-09" db="EMBL/GenBank/DDBJ databases">
        <title>Complete genome sequence of Actinomyces hongkongensis HKU8.</title>
        <authorList>
            <person name="Gao Y.-X."/>
            <person name="Zhou Y.-Y."/>
            <person name="Xie Y."/>
            <person name="Wang M."/>
            <person name="Wang S.-J."/>
            <person name="Shen S.-G."/>
        </authorList>
    </citation>
    <scope>NUCLEOTIDE SEQUENCE [LARGE SCALE GENOMIC DNA]</scope>
    <source>
        <strain evidence="1 2">HKU8</strain>
    </source>
</reference>
<dbReference type="Proteomes" id="UP000095214">
    <property type="component" value="Chromosome"/>
</dbReference>
<accession>A0A1D8B204</accession>
<evidence type="ECO:0000313" key="2">
    <source>
        <dbReference type="Proteomes" id="UP000095214"/>
    </source>
</evidence>
<protein>
    <submittedName>
        <fullName evidence="1">Uncharacterized protein</fullName>
    </submittedName>
</protein>
<evidence type="ECO:0000313" key="1">
    <source>
        <dbReference type="EMBL" id="AOS47152.1"/>
    </source>
</evidence>
<dbReference type="AlphaFoldDB" id="A0A1D8B204"/>
<organism evidence="1 2">
    <name type="scientific">Pauljensenia hongkongensis</name>
    <dbReference type="NCBI Taxonomy" id="178339"/>
    <lineage>
        <taxon>Bacteria</taxon>
        <taxon>Bacillati</taxon>
        <taxon>Actinomycetota</taxon>
        <taxon>Actinomycetes</taxon>
        <taxon>Actinomycetales</taxon>
        <taxon>Actinomycetaceae</taxon>
        <taxon>Pauljensenia</taxon>
    </lineage>
</organism>
<name>A0A1D8B204_9ACTO</name>
<gene>
    <name evidence="1" type="ORF">BH719_04180</name>
</gene>
<dbReference type="RefSeq" id="WP_009743511.1">
    <property type="nucleotide sequence ID" value="NZ_CP017298.1"/>
</dbReference>